<dbReference type="Proteomes" id="UP001327459">
    <property type="component" value="Chromosome"/>
</dbReference>
<feature type="compositionally biased region" description="Gly residues" evidence="1">
    <location>
        <begin position="52"/>
        <end position="67"/>
    </location>
</feature>
<evidence type="ECO:0000313" key="3">
    <source>
        <dbReference type="EMBL" id="WQH15631.1"/>
    </source>
</evidence>
<feature type="signal peptide" evidence="2">
    <location>
        <begin position="1"/>
        <end position="35"/>
    </location>
</feature>
<keyword evidence="4" id="KW-1185">Reference proteome</keyword>
<feature type="region of interest" description="Disordered" evidence="1">
    <location>
        <begin position="52"/>
        <end position="130"/>
    </location>
</feature>
<organism evidence="3 4">
    <name type="scientific">Guyparkeria halophila</name>
    <dbReference type="NCBI Taxonomy" id="47960"/>
    <lineage>
        <taxon>Bacteria</taxon>
        <taxon>Pseudomonadati</taxon>
        <taxon>Pseudomonadota</taxon>
        <taxon>Gammaproteobacteria</taxon>
        <taxon>Chromatiales</taxon>
        <taxon>Thioalkalibacteraceae</taxon>
        <taxon>Guyparkeria</taxon>
    </lineage>
</organism>
<reference evidence="3 4" key="1">
    <citation type="submission" date="2023-11" db="EMBL/GenBank/DDBJ databases">
        <title>MicrobeMod: A computational toolkit for identifying prokaryotic methylation and restriction-modification with nanopore sequencing.</title>
        <authorList>
            <person name="Crits-Christoph A."/>
            <person name="Kang S.C."/>
            <person name="Lee H."/>
            <person name="Ostrov N."/>
        </authorList>
    </citation>
    <scope>NUCLEOTIDE SEQUENCE [LARGE SCALE GENOMIC DNA]</scope>
    <source>
        <strain evidence="3 4">ATCC 49870</strain>
    </source>
</reference>
<name>A0ABZ0YTY4_9GAMM</name>
<evidence type="ECO:0000313" key="4">
    <source>
        <dbReference type="Proteomes" id="UP001327459"/>
    </source>
</evidence>
<keyword evidence="2" id="KW-0732">Signal</keyword>
<protein>
    <submittedName>
        <fullName evidence="3">Uncharacterized protein</fullName>
    </submittedName>
</protein>
<evidence type="ECO:0000256" key="1">
    <source>
        <dbReference type="SAM" id="MobiDB-lite"/>
    </source>
</evidence>
<dbReference type="EMBL" id="CP140153">
    <property type="protein sequence ID" value="WQH15631.1"/>
    <property type="molecule type" value="Genomic_DNA"/>
</dbReference>
<feature type="compositionally biased region" description="Gly residues" evidence="1">
    <location>
        <begin position="89"/>
        <end position="105"/>
    </location>
</feature>
<feature type="compositionally biased region" description="Basic and acidic residues" evidence="1">
    <location>
        <begin position="72"/>
        <end position="87"/>
    </location>
</feature>
<accession>A0ABZ0YTY4</accession>
<evidence type="ECO:0000256" key="2">
    <source>
        <dbReference type="SAM" id="SignalP"/>
    </source>
</evidence>
<sequence>MNTDKTKTLNFKPVAAGLLAAGLMAVPLFTAPAHLAPFTAIATVQAAEGGHSGGYAGGGRSSGGGHDTGTTHTDDHTDDHADSDHGKKGPGGKGGAGGKGGGHAGAGSQHLVDSVFRGGGRDSLDRIQGGSAGKGSLYGDLYVILREADGSPDLDDLGRVQFIDAAGNVIAYASNDPDAEGFTEVVDESALQEVEFERLNVGRAPPSVLDHAFEEALRTLSLDADGELETDAAGRLVVVDAEGNEYTIDSPLANLSLYRAALTDGSWTLQDAAVFLGGASSKTKAITTDTVVYLNTILGINNPEDGYYDLSGFNYDRSGVHTGSITYLTDPDGDGVYVERTQSILDAVFGGSGYSGTGADAFAQAADDARAVIEFTHEPIH</sequence>
<dbReference type="RefSeq" id="WP_322520658.1">
    <property type="nucleotide sequence ID" value="NZ_CP140153.1"/>
</dbReference>
<feature type="chain" id="PRO_5047156660" evidence="2">
    <location>
        <begin position="36"/>
        <end position="381"/>
    </location>
</feature>
<proteinExistence type="predicted"/>
<gene>
    <name evidence="3" type="ORF">SR882_07625</name>
</gene>